<dbReference type="AlphaFoldDB" id="A0A370H5Y9"/>
<evidence type="ECO:0000313" key="4">
    <source>
        <dbReference type="Proteomes" id="UP000255355"/>
    </source>
</evidence>
<dbReference type="RefSeq" id="WP_211339407.1">
    <property type="nucleotide sequence ID" value="NZ_QQAZ01000006.1"/>
</dbReference>
<comment type="caution">
    <text evidence="3">The sequence shown here is derived from an EMBL/GenBank/DDBJ whole genome shotgun (WGS) entry which is preliminary data.</text>
</comment>
<keyword evidence="4" id="KW-1185">Reference proteome</keyword>
<sequence length="112" mass="11685">MITNIGRVVDRARRTVAGRSTGGLAPLLFAAAVATSALVAPVATAGPVQFVCGAGEYENVDNNCVQRPQQSATPPDGATAQCNDGTYSFSQHRRGTCSGHDGVDRWLVDLPK</sequence>
<name>A0A370H5Y9_9NOCA</name>
<accession>A0A370H5Y9</accession>
<feature type="signal peptide" evidence="2">
    <location>
        <begin position="1"/>
        <end position="45"/>
    </location>
</feature>
<keyword evidence="2" id="KW-0732">Signal</keyword>
<dbReference type="Pfam" id="PF12587">
    <property type="entry name" value="DUF3761"/>
    <property type="match status" value="1"/>
</dbReference>
<evidence type="ECO:0000313" key="3">
    <source>
        <dbReference type="EMBL" id="RDI49571.1"/>
    </source>
</evidence>
<gene>
    <name evidence="3" type="ORF">DFR68_1065</name>
</gene>
<protein>
    <submittedName>
        <fullName evidence="3">Uncharacterized protein DUF3761</fullName>
    </submittedName>
</protein>
<reference evidence="3 4" key="1">
    <citation type="submission" date="2018-07" db="EMBL/GenBank/DDBJ databases">
        <title>Genomic Encyclopedia of Type Strains, Phase IV (KMG-IV): sequencing the most valuable type-strain genomes for metagenomic binning, comparative biology and taxonomic classification.</title>
        <authorList>
            <person name="Goeker M."/>
        </authorList>
    </citation>
    <scope>NUCLEOTIDE SEQUENCE [LARGE SCALE GENOMIC DNA]</scope>
    <source>
        <strain evidence="3 4">DSM 44952</strain>
    </source>
</reference>
<dbReference type="InterPro" id="IPR022236">
    <property type="entry name" value="DUF3761"/>
</dbReference>
<dbReference type="Proteomes" id="UP000255355">
    <property type="component" value="Unassembled WGS sequence"/>
</dbReference>
<feature type="region of interest" description="Disordered" evidence="1">
    <location>
        <begin position="66"/>
        <end position="85"/>
    </location>
</feature>
<organism evidence="3 4">
    <name type="scientific">Nocardia mexicana</name>
    <dbReference type="NCBI Taxonomy" id="279262"/>
    <lineage>
        <taxon>Bacteria</taxon>
        <taxon>Bacillati</taxon>
        <taxon>Actinomycetota</taxon>
        <taxon>Actinomycetes</taxon>
        <taxon>Mycobacteriales</taxon>
        <taxon>Nocardiaceae</taxon>
        <taxon>Nocardia</taxon>
    </lineage>
</organism>
<feature type="chain" id="PRO_5016967817" evidence="2">
    <location>
        <begin position="46"/>
        <end position="112"/>
    </location>
</feature>
<dbReference type="EMBL" id="QQAZ01000006">
    <property type="protein sequence ID" value="RDI49571.1"/>
    <property type="molecule type" value="Genomic_DNA"/>
</dbReference>
<proteinExistence type="predicted"/>
<evidence type="ECO:0000256" key="1">
    <source>
        <dbReference type="SAM" id="MobiDB-lite"/>
    </source>
</evidence>
<evidence type="ECO:0000256" key="2">
    <source>
        <dbReference type="SAM" id="SignalP"/>
    </source>
</evidence>
<dbReference type="STRING" id="1210089.GCA_001613165_06448"/>